<comment type="caution">
    <text evidence="2">The sequence shown here is derived from an EMBL/GenBank/DDBJ whole genome shotgun (WGS) entry which is preliminary data.</text>
</comment>
<feature type="region of interest" description="Disordered" evidence="1">
    <location>
        <begin position="1"/>
        <end position="40"/>
    </location>
</feature>
<name>A0A1D3D6G9_9EIME</name>
<reference evidence="2 3" key="1">
    <citation type="journal article" date="2016" name="BMC Genomics">
        <title>Comparative genomics reveals Cyclospora cayetanensis possesses coccidia-like metabolism and invasion components but unique surface antigens.</title>
        <authorList>
            <person name="Liu S."/>
            <person name="Wang L."/>
            <person name="Zheng H."/>
            <person name="Xu Z."/>
            <person name="Roellig D.M."/>
            <person name="Li N."/>
            <person name="Frace M.A."/>
            <person name="Tang K."/>
            <person name="Arrowood M.J."/>
            <person name="Moss D.M."/>
            <person name="Zhang L."/>
            <person name="Feng Y."/>
            <person name="Xiao L."/>
        </authorList>
    </citation>
    <scope>NUCLEOTIDE SEQUENCE [LARGE SCALE GENOMIC DNA]</scope>
    <source>
        <strain evidence="2 3">CHN_HEN01</strain>
    </source>
</reference>
<protein>
    <submittedName>
        <fullName evidence="2">Uncharacterized protein</fullName>
    </submittedName>
</protein>
<feature type="region of interest" description="Disordered" evidence="1">
    <location>
        <begin position="176"/>
        <end position="216"/>
    </location>
</feature>
<dbReference type="VEuPathDB" id="ToxoDB:LOC34621939"/>
<gene>
    <name evidence="2" type="ORF">cyc_09184</name>
</gene>
<evidence type="ECO:0000313" key="3">
    <source>
        <dbReference type="Proteomes" id="UP000095192"/>
    </source>
</evidence>
<accession>A0A1D3D6G9</accession>
<evidence type="ECO:0000256" key="1">
    <source>
        <dbReference type="SAM" id="MobiDB-lite"/>
    </source>
</evidence>
<sequence length="216" mass="22053">MSSGGPPPSGHRLSGRLSHLQSRLRSGSRHGMPSKVLKSGSMLHGGASGWGASQTCLAGVQGVSHGGGYNPPPLRAPPANRLGASAGVGQEASCRVDAATMRRIRREYAETISLKTSQGQPGLIRLVLQSSAGGPLPGGPPASPVERVVVCVRRPIVKGSTYLVFFEASRAAPEAAEPPPLATAAAPARATAFQSPPDSGFSFAPPLPPRVAVCES</sequence>
<keyword evidence="3" id="KW-1185">Reference proteome</keyword>
<dbReference type="VEuPathDB" id="ToxoDB:cyc_09184"/>
<feature type="compositionally biased region" description="Low complexity" evidence="1">
    <location>
        <begin position="182"/>
        <end position="192"/>
    </location>
</feature>
<dbReference type="AlphaFoldDB" id="A0A1D3D6G9"/>
<dbReference type="InParanoid" id="A0A1D3D6G9"/>
<dbReference type="Proteomes" id="UP000095192">
    <property type="component" value="Unassembled WGS sequence"/>
</dbReference>
<dbReference type="EMBL" id="JROU02000523">
    <property type="protein sequence ID" value="OEH79053.1"/>
    <property type="molecule type" value="Genomic_DNA"/>
</dbReference>
<proteinExistence type="predicted"/>
<evidence type="ECO:0000313" key="2">
    <source>
        <dbReference type="EMBL" id="OEH79053.1"/>
    </source>
</evidence>
<organism evidence="2 3">
    <name type="scientific">Cyclospora cayetanensis</name>
    <dbReference type="NCBI Taxonomy" id="88456"/>
    <lineage>
        <taxon>Eukaryota</taxon>
        <taxon>Sar</taxon>
        <taxon>Alveolata</taxon>
        <taxon>Apicomplexa</taxon>
        <taxon>Conoidasida</taxon>
        <taxon>Coccidia</taxon>
        <taxon>Eucoccidiorida</taxon>
        <taxon>Eimeriorina</taxon>
        <taxon>Eimeriidae</taxon>
        <taxon>Cyclospora</taxon>
    </lineage>
</organism>